<evidence type="ECO:0000313" key="2">
    <source>
        <dbReference type="Proteomes" id="UP000838686"/>
    </source>
</evidence>
<dbReference type="EMBL" id="CAKMMF010000002">
    <property type="protein sequence ID" value="CAH1193614.1"/>
    <property type="molecule type" value="Genomic_DNA"/>
</dbReference>
<keyword evidence="2" id="KW-1185">Reference proteome</keyword>
<protein>
    <submittedName>
        <fullName evidence="1">Uncharacterized protein</fullName>
    </submittedName>
</protein>
<sequence>MDALDPFDMFELLDVMDWWGTGPNRSSNEYASPSEAHEQHNAHECARSFLVK</sequence>
<dbReference type="RefSeq" id="WP_236338756.1">
    <property type="nucleotide sequence ID" value="NZ_CAKMMF010000002.1"/>
</dbReference>
<reference evidence="1" key="1">
    <citation type="submission" date="2022-01" db="EMBL/GenBank/DDBJ databases">
        <authorList>
            <person name="Criscuolo A."/>
        </authorList>
    </citation>
    <scope>NUCLEOTIDE SEQUENCE</scope>
    <source>
        <strain evidence="1">CIP111893</strain>
    </source>
</reference>
<name>A0ABN8G2C4_9BACL</name>
<organism evidence="1 2">
    <name type="scientific">Paenibacillus plantiphilus</name>
    <dbReference type="NCBI Taxonomy" id="2905650"/>
    <lineage>
        <taxon>Bacteria</taxon>
        <taxon>Bacillati</taxon>
        <taxon>Bacillota</taxon>
        <taxon>Bacilli</taxon>
        <taxon>Bacillales</taxon>
        <taxon>Paenibacillaceae</taxon>
        <taxon>Paenibacillus</taxon>
    </lineage>
</organism>
<evidence type="ECO:0000313" key="1">
    <source>
        <dbReference type="EMBL" id="CAH1193614.1"/>
    </source>
</evidence>
<gene>
    <name evidence="1" type="ORF">PAECIP111893_00509</name>
</gene>
<comment type="caution">
    <text evidence="1">The sequence shown here is derived from an EMBL/GenBank/DDBJ whole genome shotgun (WGS) entry which is preliminary data.</text>
</comment>
<accession>A0ABN8G2C4</accession>
<dbReference type="Proteomes" id="UP000838686">
    <property type="component" value="Unassembled WGS sequence"/>
</dbReference>
<proteinExistence type="predicted"/>